<protein>
    <submittedName>
        <fullName evidence="7">Putative Zn-dependent peptidase</fullName>
    </submittedName>
</protein>
<dbReference type="InterPro" id="IPR011765">
    <property type="entry name" value="Pept_M16_N"/>
</dbReference>
<dbReference type="InterPro" id="IPR001431">
    <property type="entry name" value="Pept_M16_Zn_BS"/>
</dbReference>
<evidence type="ECO:0000259" key="5">
    <source>
        <dbReference type="Pfam" id="PF00675"/>
    </source>
</evidence>
<dbReference type="PROSITE" id="PS00143">
    <property type="entry name" value="INSULINASE"/>
    <property type="match status" value="1"/>
</dbReference>
<dbReference type="RefSeq" id="WP_183750852.1">
    <property type="nucleotide sequence ID" value="NZ_JACICC010000002.1"/>
</dbReference>
<dbReference type="PANTHER" id="PTHR11851:SF49">
    <property type="entry name" value="MITOCHONDRIAL-PROCESSING PEPTIDASE SUBUNIT ALPHA"/>
    <property type="match status" value="1"/>
</dbReference>
<name>A0A7W5Z381_9HYPH</name>
<evidence type="ECO:0000256" key="1">
    <source>
        <dbReference type="ARBA" id="ARBA00001947"/>
    </source>
</evidence>
<dbReference type="PANTHER" id="PTHR11851">
    <property type="entry name" value="METALLOPROTEASE"/>
    <property type="match status" value="1"/>
</dbReference>
<evidence type="ECO:0000256" key="4">
    <source>
        <dbReference type="RuleBase" id="RU004447"/>
    </source>
</evidence>
<dbReference type="Pfam" id="PF00675">
    <property type="entry name" value="Peptidase_M16"/>
    <property type="match status" value="1"/>
</dbReference>
<dbReference type="EMBL" id="JACICC010000002">
    <property type="protein sequence ID" value="MBB3808816.1"/>
    <property type="molecule type" value="Genomic_DNA"/>
</dbReference>
<comment type="cofactor">
    <cofactor evidence="1">
        <name>Zn(2+)</name>
        <dbReference type="ChEBI" id="CHEBI:29105"/>
    </cofactor>
</comment>
<dbReference type="InterPro" id="IPR007863">
    <property type="entry name" value="Peptidase_M16_C"/>
</dbReference>
<keyword evidence="8" id="KW-1185">Reference proteome</keyword>
<keyword evidence="3" id="KW-0482">Metalloprotease</keyword>
<dbReference type="GO" id="GO:0046872">
    <property type="term" value="F:metal ion binding"/>
    <property type="evidence" value="ECO:0007669"/>
    <property type="project" value="InterPro"/>
</dbReference>
<dbReference type="Proteomes" id="UP000537592">
    <property type="component" value="Unassembled WGS sequence"/>
</dbReference>
<dbReference type="Pfam" id="PF05193">
    <property type="entry name" value="Peptidase_M16_C"/>
    <property type="match status" value="1"/>
</dbReference>
<organism evidence="7 8">
    <name type="scientific">Pseudochelatococcus contaminans</name>
    <dbReference type="NCBI Taxonomy" id="1538103"/>
    <lineage>
        <taxon>Bacteria</taxon>
        <taxon>Pseudomonadati</taxon>
        <taxon>Pseudomonadota</taxon>
        <taxon>Alphaproteobacteria</taxon>
        <taxon>Hyphomicrobiales</taxon>
        <taxon>Chelatococcaceae</taxon>
        <taxon>Pseudochelatococcus</taxon>
    </lineage>
</organism>
<keyword evidence="3" id="KW-0378">Hydrolase</keyword>
<evidence type="ECO:0000256" key="3">
    <source>
        <dbReference type="ARBA" id="ARBA00023049"/>
    </source>
</evidence>
<comment type="similarity">
    <text evidence="2 4">Belongs to the peptidase M16 family.</text>
</comment>
<dbReference type="InterPro" id="IPR011249">
    <property type="entry name" value="Metalloenz_LuxS/M16"/>
</dbReference>
<evidence type="ECO:0000313" key="8">
    <source>
        <dbReference type="Proteomes" id="UP000537592"/>
    </source>
</evidence>
<feature type="domain" description="Peptidase M16 N-terminal" evidence="5">
    <location>
        <begin position="18"/>
        <end position="165"/>
    </location>
</feature>
<keyword evidence="3" id="KW-0645">Protease</keyword>
<dbReference type="GO" id="GO:0006508">
    <property type="term" value="P:proteolysis"/>
    <property type="evidence" value="ECO:0007669"/>
    <property type="project" value="InterPro"/>
</dbReference>
<dbReference type="AlphaFoldDB" id="A0A7W5Z381"/>
<evidence type="ECO:0000259" key="6">
    <source>
        <dbReference type="Pfam" id="PF05193"/>
    </source>
</evidence>
<dbReference type="SUPFAM" id="SSF63411">
    <property type="entry name" value="LuxS/MPP-like metallohydrolase"/>
    <property type="match status" value="2"/>
</dbReference>
<sequence length="426" mass="45618">MPDGSGRVRLSALDNGLRIVTEVMPHVATAALGVWIGAGARHERADEHGLSHLLEHMAFKGTATRDARTIVETIESAGGDLNAETGVEHTSYTVRIMGEDVALGMDILADILTNSVFDPDELAREKNVILQEIGSIEDMPDELATDLFLESAFPGQALGRSILGTPESVNGFSREAILAYLARNYRASRMVVAAVGAVDHAQVEALARKLFGAIPAGAPEAPQPAVYCGSEKRLRRSLEQTHLLVGYRGMPFLAHEAYAMQVFAHLLGGGMSSRLFQEVREQRGLAYSVDAFHWGFSDAGVFGMSAGTAPADVGELLPVMLGCLREAAEQASDKEVDRARAQLKLSYLSALESPAARADQIARQVLSLGKVLPHKEVVAKLDDVTSSDVRFVGSELMKSAPTFVSVGPVSGVLRRAGVIPRLLREG</sequence>
<proteinExistence type="inferred from homology"/>
<dbReference type="InterPro" id="IPR050361">
    <property type="entry name" value="MPP/UQCRC_Complex"/>
</dbReference>
<gene>
    <name evidence="7" type="ORF">FHS81_000886</name>
</gene>
<dbReference type="Gene3D" id="3.30.830.10">
    <property type="entry name" value="Metalloenzyme, LuxS/M16 peptidase-like"/>
    <property type="match status" value="2"/>
</dbReference>
<comment type="caution">
    <text evidence="7">The sequence shown here is derived from an EMBL/GenBank/DDBJ whole genome shotgun (WGS) entry which is preliminary data.</text>
</comment>
<reference evidence="7 8" key="1">
    <citation type="submission" date="2020-08" db="EMBL/GenBank/DDBJ databases">
        <title>Genomic Encyclopedia of Type Strains, Phase IV (KMG-IV): sequencing the most valuable type-strain genomes for metagenomic binning, comparative biology and taxonomic classification.</title>
        <authorList>
            <person name="Goeker M."/>
        </authorList>
    </citation>
    <scope>NUCLEOTIDE SEQUENCE [LARGE SCALE GENOMIC DNA]</scope>
    <source>
        <strain evidence="7 8">DSM 28760</strain>
    </source>
</reference>
<dbReference type="FunFam" id="3.30.830.10:FF:000008">
    <property type="entry name" value="Mitochondrial-processing peptidase subunit beta"/>
    <property type="match status" value="1"/>
</dbReference>
<evidence type="ECO:0000256" key="2">
    <source>
        <dbReference type="ARBA" id="ARBA00007261"/>
    </source>
</evidence>
<accession>A0A7W5Z381</accession>
<dbReference type="GO" id="GO:0004222">
    <property type="term" value="F:metalloendopeptidase activity"/>
    <property type="evidence" value="ECO:0007669"/>
    <property type="project" value="InterPro"/>
</dbReference>
<evidence type="ECO:0000313" key="7">
    <source>
        <dbReference type="EMBL" id="MBB3808816.1"/>
    </source>
</evidence>
<feature type="domain" description="Peptidase M16 C-terminal" evidence="6">
    <location>
        <begin position="172"/>
        <end position="343"/>
    </location>
</feature>